<dbReference type="GO" id="GO:0005886">
    <property type="term" value="C:plasma membrane"/>
    <property type="evidence" value="ECO:0007669"/>
    <property type="project" value="InterPro"/>
</dbReference>
<dbReference type="InterPro" id="IPR007452">
    <property type="entry name" value="TamB_C"/>
</dbReference>
<reference evidence="7" key="2">
    <citation type="journal article" date="2021" name="Sci. Rep.">
        <title>The distribution of antibiotic resistance genes in chicken gut microbiota commensals.</title>
        <authorList>
            <person name="Juricova H."/>
            <person name="Matiasovicova J."/>
            <person name="Kubasova T."/>
            <person name="Cejkova D."/>
            <person name="Rychlik I."/>
        </authorList>
    </citation>
    <scope>NUCLEOTIDE SEQUENCE</scope>
    <source>
        <strain evidence="7">An824</strain>
    </source>
</reference>
<keyword evidence="4 5" id="KW-0472">Membrane</keyword>
<dbReference type="EMBL" id="JACJJG010000010">
    <property type="protein sequence ID" value="MBM6673002.1"/>
    <property type="molecule type" value="Genomic_DNA"/>
</dbReference>
<accession>A0A939B6Y0</accession>
<dbReference type="Pfam" id="PF04357">
    <property type="entry name" value="TamB"/>
    <property type="match status" value="1"/>
</dbReference>
<comment type="subcellular location">
    <subcellularLocation>
        <location evidence="1">Membrane</location>
        <topology evidence="1">Single-pass membrane protein</topology>
    </subcellularLocation>
</comment>
<comment type="caution">
    <text evidence="7">The sequence shown here is derived from an EMBL/GenBank/DDBJ whole genome shotgun (WGS) entry which is preliminary data.</text>
</comment>
<organism evidence="7 8">
    <name type="scientific">Marseilla massiliensis</name>
    <dbReference type="NCBI Taxonomy" id="1841864"/>
    <lineage>
        <taxon>Bacteria</taxon>
        <taxon>Pseudomonadati</taxon>
        <taxon>Bacteroidota</taxon>
        <taxon>Bacteroidia</taxon>
        <taxon>Bacteroidales</taxon>
        <taxon>Prevotellaceae</taxon>
        <taxon>Marseilla</taxon>
    </lineage>
</organism>
<feature type="transmembrane region" description="Helical" evidence="5">
    <location>
        <begin position="7"/>
        <end position="28"/>
    </location>
</feature>
<evidence type="ECO:0000256" key="1">
    <source>
        <dbReference type="ARBA" id="ARBA00004167"/>
    </source>
</evidence>
<keyword evidence="3 5" id="KW-1133">Transmembrane helix</keyword>
<gene>
    <name evidence="7" type="ORF">H6A34_03815</name>
</gene>
<dbReference type="RefSeq" id="WP_205103565.1">
    <property type="nucleotide sequence ID" value="NZ_JACJJG010000010.1"/>
</dbReference>
<dbReference type="GO" id="GO:0009306">
    <property type="term" value="P:protein secretion"/>
    <property type="evidence" value="ECO:0007669"/>
    <property type="project" value="InterPro"/>
</dbReference>
<evidence type="ECO:0000313" key="8">
    <source>
        <dbReference type="Proteomes" id="UP000706891"/>
    </source>
</evidence>
<feature type="domain" description="Translocation and assembly module TamB C-terminal" evidence="6">
    <location>
        <begin position="1005"/>
        <end position="1449"/>
    </location>
</feature>
<reference evidence="7" key="1">
    <citation type="submission" date="2020-08" db="EMBL/GenBank/DDBJ databases">
        <authorList>
            <person name="Cejkova D."/>
            <person name="Kubasova T."/>
            <person name="Jahodarova E."/>
            <person name="Rychlik I."/>
        </authorList>
    </citation>
    <scope>NUCLEOTIDE SEQUENCE</scope>
    <source>
        <strain evidence="7">An824</strain>
    </source>
</reference>
<evidence type="ECO:0000256" key="5">
    <source>
        <dbReference type="SAM" id="Phobius"/>
    </source>
</evidence>
<evidence type="ECO:0000256" key="2">
    <source>
        <dbReference type="ARBA" id="ARBA00022692"/>
    </source>
</evidence>
<evidence type="ECO:0000256" key="3">
    <source>
        <dbReference type="ARBA" id="ARBA00022989"/>
    </source>
</evidence>
<evidence type="ECO:0000256" key="4">
    <source>
        <dbReference type="ARBA" id="ARBA00023136"/>
    </source>
</evidence>
<keyword evidence="2 5" id="KW-0812">Transmembrane</keyword>
<sequence length="1474" mass="160543">MKTIKRILRAAIWAVVILYVSVAVLVQLPAVQGWIGERVASVVGGRLGARVSVDRVHLGLLGRVVVDGFRMYDKRSVLMVSASRLAAKVDYALLIRSGRIRVSSAQMFGVKGVFYSAGADVEPNYQFVLDSLASGGDGKSSLELSVNSLIIRHGSVKYDRYDVPPTPSRFNPCHLFVKDISAHMVIPYYTPDSMCVSVKKLSLSESSGIIVKRLGLDLTVCDDGAELEGLELDLPGSEIRLASVHADYVSRSGGPDLSTLRFWGRIGSSKVSLCDLACFVPSFAGYTEPLFLSAEFSGTGRSLDVGRLDVRSPGNGVVFAARGRVAKSEAGVAWYADIDRLACTASGLDMALNGFTDVDDDVAKVLLRLGDVSYSGNVSGKGRMMTLSGLLRTDVGRADVRFRHDGGRVEAYVNSAGLDVGRLLDNGRLGMLATTVKAWCRVGKGGISDVRIDGVFPRFDYNGYSYSGITAKGTYGGSSFNGLLSVDDPNGSISVSGSMDLSASGRTADIEATVRRLDLAALKITDRWSGAKFDLDVSMDTRMSGNEANFFKGRVGVRNFSMYSSDTVYRLDSLDVVADAGSLALHSDFATARITGDYRLRTIARSLTGMLGSRLPTLCGGAGATDNRFTLNAEVVKTDWLSVLFDVPLELGAPLKVSANVDDGLGVMSMVCHADRIDYDGNPYENFAIRMDALGDTLSVDGSVCKVMGNGHRLDLSLEAAAVDDKLATSVRWSNNMDRLMAGVLNAETRFVRSDAGGTGVDIAVKPSHILVNDTIWNVLPSSIAYNGGDLTIDHFAIEHDRQHIRIDGMATKHADDSITVDLQDVDVNYVLGLVNFHSVEFGGNMTGKAYVKSVFYGPDAYADLIVDNFTFEHGRMGKLFAKVNWNKEDKRIDIDARADDADNARTTIQGYVSPANNRIDLGIKAEDTNIEFLESFCGAFMDEINAKANGNLRLYGPLDAIELTGKVVANGKARITPINVSYSLVNDTIHFMPDNIVFRADTIRDRNGNIGIVNGSLHHKHLSHLTYDVSISTKNLLCYDTNGYGDDSFYGTAYGTGVCSIQGRDGRVDIDIDITPENNSFIEYNAASPGVISDQQFITWRDKTSLSHDGDTLGRDIVESPAERYLPVDIPSDMRINFIVNMTPDATLRVLMDKNTNDYIALNGTGTIRASYFNKGSFDMFGTYTIDHGVYTLTIQNIIKKIFQFQRGGTIVFGGDPYDALLDLQAVYTVNGVPLSDLQLGNSFSSNNVRVDCLMNISGTPQAPHVDFNIDMPTVNEDAEQMVRTVINGEEEMNQQVVYLLSVGRFYMQSNNNSSEQNQSNQTSLAMQSLLSGTISQQINTLLGSLVKNNNWTFGANISTGDEGFNNAEYEGLLSGRLLNNRLIINGQFGYRDNANATTSFIGDFDINYLLLPNGNIALKVYNQTNDRYFTKSSLNTQGIGIILKKDFNSLLELFGYKRKRRPSVILPDDADD</sequence>
<proteinExistence type="predicted"/>
<protein>
    <submittedName>
        <fullName evidence="7">Translocation/assembly module TamB domain-containing protein</fullName>
    </submittedName>
</protein>
<name>A0A939B6Y0_9BACT</name>
<keyword evidence="8" id="KW-1185">Reference proteome</keyword>
<dbReference type="Proteomes" id="UP000706891">
    <property type="component" value="Unassembled WGS sequence"/>
</dbReference>
<evidence type="ECO:0000259" key="6">
    <source>
        <dbReference type="Pfam" id="PF04357"/>
    </source>
</evidence>
<evidence type="ECO:0000313" key="7">
    <source>
        <dbReference type="EMBL" id="MBM6673002.1"/>
    </source>
</evidence>